<dbReference type="InterPro" id="IPR035940">
    <property type="entry name" value="CAP_sf"/>
</dbReference>
<comment type="caution">
    <text evidence="4">The sequence shown here is derived from an EMBL/GenBank/DDBJ whole genome shotgun (WGS) entry which is preliminary data.</text>
</comment>
<dbReference type="Proteomes" id="UP000284824">
    <property type="component" value="Unassembled WGS sequence"/>
</dbReference>
<keyword evidence="5" id="KW-1185">Reference proteome</keyword>
<dbReference type="Pfam" id="PF00188">
    <property type="entry name" value="CAP"/>
    <property type="match status" value="1"/>
</dbReference>
<feature type="region of interest" description="Disordered" evidence="1">
    <location>
        <begin position="117"/>
        <end position="151"/>
    </location>
</feature>
<gene>
    <name evidence="4" type="ORF">EDD27_5834</name>
</gene>
<feature type="domain" description="SCP" evidence="3">
    <location>
        <begin position="157"/>
        <end position="273"/>
    </location>
</feature>
<evidence type="ECO:0000256" key="2">
    <source>
        <dbReference type="SAM" id="SignalP"/>
    </source>
</evidence>
<dbReference type="SUPFAM" id="SSF55797">
    <property type="entry name" value="PR-1-like"/>
    <property type="match status" value="1"/>
</dbReference>
<accession>A0A438MBQ6</accession>
<feature type="signal peptide" evidence="2">
    <location>
        <begin position="1"/>
        <end position="23"/>
    </location>
</feature>
<feature type="compositionally biased region" description="Pro residues" evidence="1">
    <location>
        <begin position="131"/>
        <end position="141"/>
    </location>
</feature>
<evidence type="ECO:0000313" key="5">
    <source>
        <dbReference type="Proteomes" id="UP000284824"/>
    </source>
</evidence>
<dbReference type="PANTHER" id="PTHR31157:SF1">
    <property type="entry name" value="SCP DOMAIN-CONTAINING PROTEIN"/>
    <property type="match status" value="1"/>
</dbReference>
<dbReference type="CDD" id="cd05379">
    <property type="entry name" value="CAP_bacterial"/>
    <property type="match status" value="1"/>
</dbReference>
<dbReference type="AlphaFoldDB" id="A0A438MBQ6"/>
<sequence length="276" mass="28801">MRRPLGVLAGLASLAALCTPLTAAEAATASEAARCRVSVAKPRLNTALKIESFAARRGCFSPALLRIRIMRAVPGRDPVVKSGATRNGRVKVAVDCAPGVYYATATDLRGRTIAKSRAARLSCSPDSGTPTPTPSGSPTPAPSTGTVGTAEENEVVRLTNAERAKGGCGPLKHDPQLRAAAFGHSQDMAKTGHFDHTSKDGRSFTDRIKAAGFTGGSAWAENIAFGQPSPAAVVQAWMNSSGHRANIMNCRFNLIGVGAAKSSQGPIYWTQDFAAR</sequence>
<keyword evidence="2" id="KW-0732">Signal</keyword>
<dbReference type="OrthoDB" id="68195at2"/>
<dbReference type="RefSeq" id="WP_127935142.1">
    <property type="nucleotide sequence ID" value="NZ_SAUN01000001.1"/>
</dbReference>
<organism evidence="4 5">
    <name type="scientific">Nonomuraea polychroma</name>
    <dbReference type="NCBI Taxonomy" id="46176"/>
    <lineage>
        <taxon>Bacteria</taxon>
        <taxon>Bacillati</taxon>
        <taxon>Actinomycetota</taxon>
        <taxon>Actinomycetes</taxon>
        <taxon>Streptosporangiales</taxon>
        <taxon>Streptosporangiaceae</taxon>
        <taxon>Nonomuraea</taxon>
    </lineage>
</organism>
<dbReference type="InterPro" id="IPR014044">
    <property type="entry name" value="CAP_dom"/>
</dbReference>
<reference evidence="4 5" key="1">
    <citation type="submission" date="2019-01" db="EMBL/GenBank/DDBJ databases">
        <title>Sequencing the genomes of 1000 actinobacteria strains.</title>
        <authorList>
            <person name="Klenk H.-P."/>
        </authorList>
    </citation>
    <scope>NUCLEOTIDE SEQUENCE [LARGE SCALE GENOMIC DNA]</scope>
    <source>
        <strain evidence="4 5">DSM 43925</strain>
    </source>
</reference>
<evidence type="ECO:0000313" key="4">
    <source>
        <dbReference type="EMBL" id="RVX43163.1"/>
    </source>
</evidence>
<evidence type="ECO:0000259" key="3">
    <source>
        <dbReference type="Pfam" id="PF00188"/>
    </source>
</evidence>
<dbReference type="Gene3D" id="3.40.33.10">
    <property type="entry name" value="CAP"/>
    <property type="match status" value="1"/>
</dbReference>
<evidence type="ECO:0000256" key="1">
    <source>
        <dbReference type="SAM" id="MobiDB-lite"/>
    </source>
</evidence>
<dbReference type="EMBL" id="SAUN01000001">
    <property type="protein sequence ID" value="RVX43163.1"/>
    <property type="molecule type" value="Genomic_DNA"/>
</dbReference>
<proteinExistence type="predicted"/>
<protein>
    <submittedName>
        <fullName evidence="4">Uncharacterized protein YkwD</fullName>
    </submittedName>
</protein>
<name>A0A438MBQ6_9ACTN</name>
<feature type="chain" id="PRO_5038699159" evidence="2">
    <location>
        <begin position="24"/>
        <end position="276"/>
    </location>
</feature>
<dbReference type="PANTHER" id="PTHR31157">
    <property type="entry name" value="SCP DOMAIN-CONTAINING PROTEIN"/>
    <property type="match status" value="1"/>
</dbReference>